<proteinExistence type="predicted"/>
<comment type="caution">
    <text evidence="2">The sequence shown here is derived from an EMBL/GenBank/DDBJ whole genome shotgun (WGS) entry which is preliminary data.</text>
</comment>
<name>A0A4Y8ZLQ1_9SPHN</name>
<dbReference type="OrthoDB" id="118633at2"/>
<dbReference type="GO" id="GO:0016747">
    <property type="term" value="F:acyltransferase activity, transferring groups other than amino-acyl groups"/>
    <property type="evidence" value="ECO:0007669"/>
    <property type="project" value="InterPro"/>
</dbReference>
<dbReference type="PANTHER" id="PTHR43072">
    <property type="entry name" value="N-ACETYLTRANSFERASE"/>
    <property type="match status" value="1"/>
</dbReference>
<keyword evidence="2" id="KW-0808">Transferase</keyword>
<dbReference type="RefSeq" id="WP_135090616.1">
    <property type="nucleotide sequence ID" value="NZ_SPDV01000095.1"/>
</dbReference>
<dbReference type="InterPro" id="IPR000182">
    <property type="entry name" value="GNAT_dom"/>
</dbReference>
<evidence type="ECO:0000313" key="2">
    <source>
        <dbReference type="EMBL" id="TFI56367.1"/>
    </source>
</evidence>
<organism evidence="2 3">
    <name type="scientific">Sphingomonas parva</name>
    <dbReference type="NCBI Taxonomy" id="2555898"/>
    <lineage>
        <taxon>Bacteria</taxon>
        <taxon>Pseudomonadati</taxon>
        <taxon>Pseudomonadota</taxon>
        <taxon>Alphaproteobacteria</taxon>
        <taxon>Sphingomonadales</taxon>
        <taxon>Sphingomonadaceae</taxon>
        <taxon>Sphingomonas</taxon>
    </lineage>
</organism>
<dbReference type="InterPro" id="IPR016181">
    <property type="entry name" value="Acyl_CoA_acyltransferase"/>
</dbReference>
<evidence type="ECO:0000259" key="1">
    <source>
        <dbReference type="PROSITE" id="PS51186"/>
    </source>
</evidence>
<protein>
    <submittedName>
        <fullName evidence="2">GNAT family N-acetyltransferase</fullName>
    </submittedName>
</protein>
<dbReference type="PROSITE" id="PS51186">
    <property type="entry name" value="GNAT"/>
    <property type="match status" value="1"/>
</dbReference>
<dbReference type="Gene3D" id="3.40.630.30">
    <property type="match status" value="1"/>
</dbReference>
<evidence type="ECO:0000313" key="3">
    <source>
        <dbReference type="Proteomes" id="UP000298213"/>
    </source>
</evidence>
<accession>A0A4Y8ZLQ1</accession>
<dbReference type="CDD" id="cd04301">
    <property type="entry name" value="NAT_SF"/>
    <property type="match status" value="1"/>
</dbReference>
<dbReference type="EMBL" id="SPDV01000095">
    <property type="protein sequence ID" value="TFI56367.1"/>
    <property type="molecule type" value="Genomic_DNA"/>
</dbReference>
<gene>
    <name evidence="2" type="ORF">E2493_20595</name>
</gene>
<dbReference type="SUPFAM" id="SSF55729">
    <property type="entry name" value="Acyl-CoA N-acyltransferases (Nat)"/>
    <property type="match status" value="1"/>
</dbReference>
<dbReference type="Pfam" id="PF00583">
    <property type="entry name" value="Acetyltransf_1"/>
    <property type="match status" value="1"/>
</dbReference>
<keyword evidence="3" id="KW-1185">Reference proteome</keyword>
<dbReference type="Proteomes" id="UP000298213">
    <property type="component" value="Unassembled WGS sequence"/>
</dbReference>
<dbReference type="AlphaFoldDB" id="A0A4Y8ZLQ1"/>
<feature type="domain" description="N-acetyltransferase" evidence="1">
    <location>
        <begin position="1"/>
        <end position="141"/>
    </location>
</feature>
<reference evidence="2 3" key="1">
    <citation type="submission" date="2019-03" db="EMBL/GenBank/DDBJ databases">
        <title>Genome sequence of Sphingomonas sp. 17J27-24.</title>
        <authorList>
            <person name="Kim M."/>
            <person name="Maeng S."/>
            <person name="Sathiyaraj S."/>
        </authorList>
    </citation>
    <scope>NUCLEOTIDE SEQUENCE [LARGE SCALE GENOMIC DNA]</scope>
    <source>
        <strain evidence="2 3">17J27-24</strain>
    </source>
</reference>
<sequence>MPVRIARAEDRDAVIALMTNLWPDEDGAVLGRGAIFVWERAEGGDGRLGGFAQVEIRPYVNGGEQAPCPHLEGWWVDPDLRRRGIGRALVAAVEDWCRARGFAELTSDVLLANRRSLAVHPRLGFVPTERVQYFRKALTED</sequence>